<sequence>MAAASNVHQLQHYGSSIRVELNKIDSLVSQAKAIDAHQVLGLTQAFGPHFHLPNLFECRPRVGHAIVPPFLIVSGDFTYRDRTETGDLKVVERKSTTIPEVVPELREVFLANGDCGLHLEGRLCDIGQFLGCFRNCVNCSTYHKKRPANALVYTVAQLQLVVTVHHGLVPLVLVRLVLRGDGKTLSPGVQHDHVLVLGVGPLVDVEARLQRHRFLRDGGLAAEFLLALVVLQAGRATFRSGAEHEVPPVHGLLLAKVAALPHVLAALEVTRLALHDTRYRGKSNVPWLRSPPSLPHQRRHVRGEARVGLGMLLPRVPDPEPEPGFVGDCSYRRQAQVFHTGEHMRYSSARSSPYSPQLLLLLRTASSVSKRCLSEMNGLGKVRRKGGSDERVSRRPSTGVNIPLKEKRGRGLLGEMAMGCWEAEPEVELELELNGLGKSETQG</sequence>
<reference evidence="2 3" key="1">
    <citation type="submission" date="2019-08" db="EMBL/GenBank/DDBJ databases">
        <title>A chromosome-level genome assembly, high-density linkage maps, and genome scans reveal the genomic architecture of hybrid incompatibilities underlying speciation via character displacement in darters (Percidae: Etheostominae).</title>
        <authorList>
            <person name="Moran R.L."/>
            <person name="Catchen J.M."/>
            <person name="Fuller R.C."/>
        </authorList>
    </citation>
    <scope>NUCLEOTIDE SEQUENCE [LARGE SCALE GENOMIC DNA]</scope>
    <source>
        <strain evidence="2">EspeVRDwgs_2016</strain>
        <tissue evidence="2">Muscle</tissue>
    </source>
</reference>
<name>A0A5J5CG96_9PERO</name>
<organism evidence="2 3">
    <name type="scientific">Etheostoma spectabile</name>
    <name type="common">orangethroat darter</name>
    <dbReference type="NCBI Taxonomy" id="54343"/>
    <lineage>
        <taxon>Eukaryota</taxon>
        <taxon>Metazoa</taxon>
        <taxon>Chordata</taxon>
        <taxon>Craniata</taxon>
        <taxon>Vertebrata</taxon>
        <taxon>Euteleostomi</taxon>
        <taxon>Actinopterygii</taxon>
        <taxon>Neopterygii</taxon>
        <taxon>Teleostei</taxon>
        <taxon>Neoteleostei</taxon>
        <taxon>Acanthomorphata</taxon>
        <taxon>Eupercaria</taxon>
        <taxon>Perciformes</taxon>
        <taxon>Percoidei</taxon>
        <taxon>Percidae</taxon>
        <taxon>Etheostomatinae</taxon>
        <taxon>Etheostoma</taxon>
    </lineage>
</organism>
<keyword evidence="3" id="KW-1185">Reference proteome</keyword>
<dbReference type="Proteomes" id="UP000327493">
    <property type="component" value="Unassembled WGS sequence"/>
</dbReference>
<feature type="region of interest" description="Disordered" evidence="1">
    <location>
        <begin position="380"/>
        <end position="401"/>
    </location>
</feature>
<comment type="caution">
    <text evidence="2">The sequence shown here is derived from an EMBL/GenBank/DDBJ whole genome shotgun (WGS) entry which is preliminary data.</text>
</comment>
<protein>
    <submittedName>
        <fullName evidence="2">Uncharacterized protein</fullName>
    </submittedName>
</protein>
<evidence type="ECO:0000313" key="3">
    <source>
        <dbReference type="Proteomes" id="UP000327493"/>
    </source>
</evidence>
<gene>
    <name evidence="2" type="ORF">FQN60_007210</name>
</gene>
<evidence type="ECO:0000313" key="2">
    <source>
        <dbReference type="EMBL" id="KAA8579090.1"/>
    </source>
</evidence>
<evidence type="ECO:0000256" key="1">
    <source>
        <dbReference type="SAM" id="MobiDB-lite"/>
    </source>
</evidence>
<accession>A0A5J5CG96</accession>
<proteinExistence type="predicted"/>
<dbReference type="EMBL" id="VOFY01000046">
    <property type="protein sequence ID" value="KAA8579090.1"/>
    <property type="molecule type" value="Genomic_DNA"/>
</dbReference>
<dbReference type="AlphaFoldDB" id="A0A5J5CG96"/>